<feature type="transmembrane region" description="Helical" evidence="1">
    <location>
        <begin position="40"/>
        <end position="59"/>
    </location>
</feature>
<keyword evidence="1" id="KW-0812">Transmembrane</keyword>
<feature type="transmembrane region" description="Helical" evidence="1">
    <location>
        <begin position="6"/>
        <end position="28"/>
    </location>
</feature>
<protein>
    <recommendedName>
        <fullName evidence="4">Beta-carotene 15,15'-monooxygenase</fullName>
    </recommendedName>
</protein>
<feature type="transmembrane region" description="Helical" evidence="1">
    <location>
        <begin position="214"/>
        <end position="232"/>
    </location>
</feature>
<evidence type="ECO:0000256" key="1">
    <source>
        <dbReference type="SAM" id="Phobius"/>
    </source>
</evidence>
<dbReference type="RefSeq" id="WP_147425544.1">
    <property type="nucleotide sequence ID" value="NZ_RBKU01000001.1"/>
</dbReference>
<sequence length="338" mass="38498">MYIKRISFPLWTSIAVITLFICILIVFVISNAYHRYGSPLALGMTIDMVIILPLLPLLLSGRSGAAKYVSSVLFTIGILCAGRVIPTSEQFLLRYIKYWIVPIVELLSVSYLVIRVRKALKHLDSKADSSGDFYNELKKVTFSIIPNKIAYVVTSEIAVIYYLFFNHKKMLYNDKKFSYHKDTGAIALFGVLIFMVIVETMAFHLLLVRWSPKVAWILTVITAYAGVQLWGMTRAFLKRPIEITSNSLLLRYGLLAETEVPLINIQSVELLTKLDDSEPYVQQLSPLKLLNDFNVVVRLHQPAELCFIYGKVKTYQTIAFHVDKKQLFIECLNSKLAV</sequence>
<keyword evidence="1" id="KW-0472">Membrane</keyword>
<keyword evidence="1" id="KW-1133">Transmembrane helix</keyword>
<evidence type="ECO:0000313" key="3">
    <source>
        <dbReference type="Proteomes" id="UP000268007"/>
    </source>
</evidence>
<evidence type="ECO:0008006" key="4">
    <source>
        <dbReference type="Google" id="ProtNLM"/>
    </source>
</evidence>
<feature type="transmembrane region" description="Helical" evidence="1">
    <location>
        <begin position="186"/>
        <end position="208"/>
    </location>
</feature>
<name>A0A495IUV4_9SPHI</name>
<evidence type="ECO:0000313" key="2">
    <source>
        <dbReference type="EMBL" id="RKR80253.1"/>
    </source>
</evidence>
<accession>A0A495IUV4</accession>
<feature type="transmembrane region" description="Helical" evidence="1">
    <location>
        <begin position="65"/>
        <end position="84"/>
    </location>
</feature>
<dbReference type="AlphaFoldDB" id="A0A495IUV4"/>
<proteinExistence type="predicted"/>
<gene>
    <name evidence="2" type="ORF">BDD43_0349</name>
</gene>
<comment type="caution">
    <text evidence="2">The sequence shown here is derived from an EMBL/GenBank/DDBJ whole genome shotgun (WGS) entry which is preliminary data.</text>
</comment>
<keyword evidence="3" id="KW-1185">Reference proteome</keyword>
<dbReference type="EMBL" id="RBKU01000001">
    <property type="protein sequence ID" value="RKR80253.1"/>
    <property type="molecule type" value="Genomic_DNA"/>
</dbReference>
<organism evidence="2 3">
    <name type="scientific">Mucilaginibacter gracilis</name>
    <dbReference type="NCBI Taxonomy" id="423350"/>
    <lineage>
        <taxon>Bacteria</taxon>
        <taxon>Pseudomonadati</taxon>
        <taxon>Bacteroidota</taxon>
        <taxon>Sphingobacteriia</taxon>
        <taxon>Sphingobacteriales</taxon>
        <taxon>Sphingobacteriaceae</taxon>
        <taxon>Mucilaginibacter</taxon>
    </lineage>
</organism>
<dbReference type="OrthoDB" id="979693at2"/>
<reference evidence="2 3" key="1">
    <citation type="submission" date="2018-10" db="EMBL/GenBank/DDBJ databases">
        <title>Genomic Encyclopedia of Archaeal and Bacterial Type Strains, Phase II (KMG-II): from individual species to whole genera.</title>
        <authorList>
            <person name="Goeker M."/>
        </authorList>
    </citation>
    <scope>NUCLEOTIDE SEQUENCE [LARGE SCALE GENOMIC DNA]</scope>
    <source>
        <strain evidence="2 3">DSM 18602</strain>
    </source>
</reference>
<dbReference type="Proteomes" id="UP000268007">
    <property type="component" value="Unassembled WGS sequence"/>
</dbReference>
<feature type="transmembrane region" description="Helical" evidence="1">
    <location>
        <begin position="149"/>
        <end position="165"/>
    </location>
</feature>
<feature type="transmembrane region" description="Helical" evidence="1">
    <location>
        <begin position="96"/>
        <end position="114"/>
    </location>
</feature>